<dbReference type="Gene3D" id="3.10.490.10">
    <property type="entry name" value="Gamma-glutamyl cyclotransferase-like"/>
    <property type="match status" value="1"/>
</dbReference>
<dbReference type="EMBL" id="QNRK01000051">
    <property type="protein sequence ID" value="RBP02573.1"/>
    <property type="molecule type" value="Genomic_DNA"/>
</dbReference>
<dbReference type="SUPFAM" id="SSF110857">
    <property type="entry name" value="Gamma-glutamyl cyclotransferase-like"/>
    <property type="match status" value="1"/>
</dbReference>
<evidence type="ECO:0000313" key="2">
    <source>
        <dbReference type="EMBL" id="RBP02573.1"/>
    </source>
</evidence>
<dbReference type="InterPro" id="IPR009288">
    <property type="entry name" value="AIG2-like_dom"/>
</dbReference>
<keyword evidence="3" id="KW-1185">Reference proteome</keyword>
<dbReference type="AlphaFoldDB" id="A0A366EJK9"/>
<name>A0A366EJK9_9HYPH</name>
<dbReference type="GO" id="GO:0016740">
    <property type="term" value="F:transferase activity"/>
    <property type="evidence" value="ECO:0007669"/>
    <property type="project" value="UniProtKB-KW"/>
</dbReference>
<proteinExistence type="predicted"/>
<feature type="domain" description="Gamma-glutamylcyclotransferase AIG2-like" evidence="1">
    <location>
        <begin position="4"/>
        <end position="108"/>
    </location>
</feature>
<gene>
    <name evidence="2" type="ORF">DFR50_15149</name>
</gene>
<accession>A0A366EJK9</accession>
<comment type="caution">
    <text evidence="2">The sequence shown here is derived from an EMBL/GenBank/DDBJ whole genome shotgun (WGS) entry which is preliminary data.</text>
</comment>
<sequence length="121" mass="13411">MPLLFSYGTLQQDGVQRATFGRLLTGKPDELVGYAQELIKIEDPTVTAKSGRSHHPIVVHTGWQEDRVKGTVFEIDDEDLERADAYEVDAYRRVLAPLASGLRAWVYVDALRGPPEGGSTQ</sequence>
<dbReference type="Proteomes" id="UP000253529">
    <property type="component" value="Unassembled WGS sequence"/>
</dbReference>
<dbReference type="InterPro" id="IPR036568">
    <property type="entry name" value="GGCT-like_sf"/>
</dbReference>
<organism evidence="2 3">
    <name type="scientific">Roseiarcus fermentans</name>
    <dbReference type="NCBI Taxonomy" id="1473586"/>
    <lineage>
        <taxon>Bacteria</taxon>
        <taxon>Pseudomonadati</taxon>
        <taxon>Pseudomonadota</taxon>
        <taxon>Alphaproteobacteria</taxon>
        <taxon>Hyphomicrobiales</taxon>
        <taxon>Roseiarcaceae</taxon>
        <taxon>Roseiarcus</taxon>
    </lineage>
</organism>
<evidence type="ECO:0000313" key="3">
    <source>
        <dbReference type="Proteomes" id="UP000253529"/>
    </source>
</evidence>
<dbReference type="InterPro" id="IPR013024">
    <property type="entry name" value="GGCT-like"/>
</dbReference>
<dbReference type="OrthoDB" id="9798388at2"/>
<dbReference type="CDD" id="cd06661">
    <property type="entry name" value="GGCT_like"/>
    <property type="match status" value="1"/>
</dbReference>
<evidence type="ECO:0000259" key="1">
    <source>
        <dbReference type="Pfam" id="PF06094"/>
    </source>
</evidence>
<dbReference type="RefSeq" id="WP_113893442.1">
    <property type="nucleotide sequence ID" value="NZ_QNRK01000051.1"/>
</dbReference>
<dbReference type="Pfam" id="PF06094">
    <property type="entry name" value="GGACT"/>
    <property type="match status" value="1"/>
</dbReference>
<protein>
    <submittedName>
        <fullName evidence="2">Gamma-glutamyl AIG2-like cyclotransferase</fullName>
    </submittedName>
</protein>
<reference evidence="2 3" key="1">
    <citation type="submission" date="2018-06" db="EMBL/GenBank/DDBJ databases">
        <title>Genomic Encyclopedia of Type Strains, Phase IV (KMG-IV): sequencing the most valuable type-strain genomes for metagenomic binning, comparative biology and taxonomic classification.</title>
        <authorList>
            <person name="Goeker M."/>
        </authorList>
    </citation>
    <scope>NUCLEOTIDE SEQUENCE [LARGE SCALE GENOMIC DNA]</scope>
    <source>
        <strain evidence="2 3">DSM 24875</strain>
    </source>
</reference>
<keyword evidence="2" id="KW-0808">Transferase</keyword>